<dbReference type="GO" id="GO:0042597">
    <property type="term" value="C:periplasmic space"/>
    <property type="evidence" value="ECO:0007669"/>
    <property type="project" value="UniProtKB-ARBA"/>
</dbReference>
<dbReference type="EMBL" id="CP026118">
    <property type="protein sequence ID" value="QAS53620.1"/>
    <property type="molecule type" value="Genomic_DNA"/>
</dbReference>
<organism evidence="6 7">
    <name type="scientific">Halobacillus litoralis</name>
    <dbReference type="NCBI Taxonomy" id="45668"/>
    <lineage>
        <taxon>Bacteria</taxon>
        <taxon>Bacillati</taxon>
        <taxon>Bacillota</taxon>
        <taxon>Bacilli</taxon>
        <taxon>Bacillales</taxon>
        <taxon>Bacillaceae</taxon>
        <taxon>Halobacillus</taxon>
    </lineage>
</organism>
<dbReference type="PROSITE" id="PS51257">
    <property type="entry name" value="PROKAR_LIPOPROTEIN"/>
    <property type="match status" value="1"/>
</dbReference>
<dbReference type="Gene3D" id="3.90.76.10">
    <property type="entry name" value="Dipeptide-binding Protein, Domain 1"/>
    <property type="match status" value="1"/>
</dbReference>
<evidence type="ECO:0000313" key="7">
    <source>
        <dbReference type="Proteomes" id="UP000287756"/>
    </source>
</evidence>
<protein>
    <submittedName>
        <fullName evidence="6">Glutathione ABC transporter substrate-binding protein</fullName>
    </submittedName>
</protein>
<dbReference type="RefSeq" id="WP_128525891.1">
    <property type="nucleotide sequence ID" value="NZ_CANLVY010000001.1"/>
</dbReference>
<dbReference type="PANTHER" id="PTHR30290">
    <property type="entry name" value="PERIPLASMIC BINDING COMPONENT OF ABC TRANSPORTER"/>
    <property type="match status" value="1"/>
</dbReference>
<dbReference type="Pfam" id="PF00496">
    <property type="entry name" value="SBP_bac_5"/>
    <property type="match status" value="1"/>
</dbReference>
<evidence type="ECO:0000256" key="3">
    <source>
        <dbReference type="ARBA" id="ARBA00022729"/>
    </source>
</evidence>
<reference evidence="6 7" key="1">
    <citation type="submission" date="2018-01" db="EMBL/GenBank/DDBJ databases">
        <title>The whole genome sequencing and assembly of Halobacillus litoralis ERB031 strain.</title>
        <authorList>
            <person name="Lee S.-J."/>
            <person name="Park M.-K."/>
            <person name="Kim J.-Y."/>
            <person name="Lee Y.-J."/>
            <person name="Yi H."/>
            <person name="Bahn Y.-S."/>
            <person name="Kim J.F."/>
            <person name="Lee D.-W."/>
        </authorList>
    </citation>
    <scope>NUCLEOTIDE SEQUENCE [LARGE SCALE GENOMIC DNA]</scope>
    <source>
        <strain evidence="6 7">ERB 031</strain>
    </source>
</reference>
<proteinExistence type="inferred from homology"/>
<name>A0A410MFZ7_9BACI</name>
<evidence type="ECO:0000256" key="1">
    <source>
        <dbReference type="ARBA" id="ARBA00005695"/>
    </source>
</evidence>
<dbReference type="CDD" id="cd08499">
    <property type="entry name" value="PBP2_Ylib_like"/>
    <property type="match status" value="1"/>
</dbReference>
<dbReference type="GO" id="GO:0015833">
    <property type="term" value="P:peptide transport"/>
    <property type="evidence" value="ECO:0007669"/>
    <property type="project" value="TreeGrafter"/>
</dbReference>
<dbReference type="Proteomes" id="UP000287756">
    <property type="component" value="Chromosome"/>
</dbReference>
<evidence type="ECO:0000313" key="6">
    <source>
        <dbReference type="EMBL" id="QAS53620.1"/>
    </source>
</evidence>
<dbReference type="KEGG" id="hli:HLI_16135"/>
<evidence type="ECO:0000256" key="4">
    <source>
        <dbReference type="SAM" id="SignalP"/>
    </source>
</evidence>
<dbReference type="InterPro" id="IPR030678">
    <property type="entry name" value="Peptide/Ni-bd"/>
</dbReference>
<feature type="domain" description="Solute-binding protein family 5" evidence="5">
    <location>
        <begin position="88"/>
        <end position="439"/>
    </location>
</feature>
<keyword evidence="3 4" id="KW-0732">Signal</keyword>
<dbReference type="PANTHER" id="PTHR30290:SF9">
    <property type="entry name" value="OLIGOPEPTIDE-BINDING PROTEIN APPA"/>
    <property type="match status" value="1"/>
</dbReference>
<dbReference type="PIRSF" id="PIRSF002741">
    <property type="entry name" value="MppA"/>
    <property type="match status" value="1"/>
</dbReference>
<keyword evidence="2" id="KW-0813">Transport</keyword>
<dbReference type="Gene3D" id="3.10.105.10">
    <property type="entry name" value="Dipeptide-binding Protein, Domain 3"/>
    <property type="match status" value="1"/>
</dbReference>
<dbReference type="GO" id="GO:1904680">
    <property type="term" value="F:peptide transmembrane transporter activity"/>
    <property type="evidence" value="ECO:0007669"/>
    <property type="project" value="TreeGrafter"/>
</dbReference>
<dbReference type="SUPFAM" id="SSF53850">
    <property type="entry name" value="Periplasmic binding protein-like II"/>
    <property type="match status" value="1"/>
</dbReference>
<feature type="chain" id="PRO_5039167569" evidence="4">
    <location>
        <begin position="23"/>
        <end position="519"/>
    </location>
</feature>
<dbReference type="InterPro" id="IPR000914">
    <property type="entry name" value="SBP_5_dom"/>
</dbReference>
<feature type="signal peptide" evidence="4">
    <location>
        <begin position="1"/>
        <end position="22"/>
    </location>
</feature>
<evidence type="ECO:0000259" key="5">
    <source>
        <dbReference type="Pfam" id="PF00496"/>
    </source>
</evidence>
<dbReference type="Gene3D" id="3.40.190.10">
    <property type="entry name" value="Periplasmic binding protein-like II"/>
    <property type="match status" value="1"/>
</dbReference>
<accession>A0A410MFZ7</accession>
<comment type="similarity">
    <text evidence="1">Belongs to the bacterial solute-binding protein 5 family.</text>
</comment>
<dbReference type="InterPro" id="IPR039424">
    <property type="entry name" value="SBP_5"/>
</dbReference>
<sequence>MTLKKIRLYGLSIFVVVMMVLAGCSDESGTEADQGEGSSGADATQEITYATTSDVVGLSPIDTNDSVSSAMIEQVYETLFIRDPETMEIKPHLAESYENPDDLTWEIKLKEDITFHDGTPFNAEAVKYTFEEFKNEERAAPRASLMEPVESIEVKDEYTVVLKTAEPYGPLLAALSHTNASIVSPEADKAGNLNENPVGTGPFVFEEWVQGDHVSLKKNEDYWQGAPQLESVTMKVVPEYSTAVSMLQTGEVQFIDAIPTEQLPRLESMDNVEIQQKEGTPVYYLGFNMNKEPFNDINFRKAVSYAVDREAYVQQLNGLGVKNNSIIGPKVFGYDESASEEGYSYDPEKAKQLIEENGYEGKEITLLAANRDMYMKMAEIVQAQLTDAGLSVNIETMEWGTFLDTTAEGNFEMTFLGWSNSTADGSELLYPNLHSDNIGSSNRMGYDNGEFDQLVNESRITVDQEVRQEKLNEANIMAVNDGVWIPMHHGVVTAAFDQSVKGLELDPTGQWSLYNVSRE</sequence>
<dbReference type="AlphaFoldDB" id="A0A410MFZ7"/>
<dbReference type="OrthoDB" id="9796817at2"/>
<dbReference type="GO" id="GO:0043190">
    <property type="term" value="C:ATP-binding cassette (ABC) transporter complex"/>
    <property type="evidence" value="ECO:0007669"/>
    <property type="project" value="InterPro"/>
</dbReference>
<gene>
    <name evidence="6" type="ORF">HLI_16135</name>
</gene>
<evidence type="ECO:0000256" key="2">
    <source>
        <dbReference type="ARBA" id="ARBA00022448"/>
    </source>
</evidence>